<dbReference type="EMBL" id="JACJPY010000104">
    <property type="protein sequence ID" value="MBD2152430.1"/>
    <property type="molecule type" value="Genomic_DNA"/>
</dbReference>
<dbReference type="AlphaFoldDB" id="A0A926UWF8"/>
<protein>
    <submittedName>
        <fullName evidence="2">ASCH domain-containing protein</fullName>
    </submittedName>
</protein>
<feature type="domain" description="ASCH" evidence="1">
    <location>
        <begin position="17"/>
        <end position="94"/>
    </location>
</feature>
<keyword evidence="3" id="KW-1185">Reference proteome</keyword>
<dbReference type="Pfam" id="PF04266">
    <property type="entry name" value="ASCH"/>
    <property type="match status" value="1"/>
</dbReference>
<dbReference type="InterPro" id="IPR007374">
    <property type="entry name" value="ASCH_domain"/>
</dbReference>
<organism evidence="2 3">
    <name type="scientific">Pseudanabaena cinerea FACHB-1277</name>
    <dbReference type="NCBI Taxonomy" id="2949581"/>
    <lineage>
        <taxon>Bacteria</taxon>
        <taxon>Bacillati</taxon>
        <taxon>Cyanobacteriota</taxon>
        <taxon>Cyanophyceae</taxon>
        <taxon>Pseudanabaenales</taxon>
        <taxon>Pseudanabaenaceae</taxon>
        <taxon>Pseudanabaena</taxon>
        <taxon>Pseudanabaena cinerea</taxon>
    </lineage>
</organism>
<proteinExistence type="predicted"/>
<evidence type="ECO:0000313" key="3">
    <source>
        <dbReference type="Proteomes" id="UP000631421"/>
    </source>
</evidence>
<dbReference type="Gene3D" id="2.30.130.30">
    <property type="entry name" value="Hypothetical protein"/>
    <property type="match status" value="1"/>
</dbReference>
<dbReference type="SUPFAM" id="SSF88697">
    <property type="entry name" value="PUA domain-like"/>
    <property type="match status" value="1"/>
</dbReference>
<comment type="caution">
    <text evidence="2">The sequence shown here is derived from an EMBL/GenBank/DDBJ whole genome shotgun (WGS) entry which is preliminary data.</text>
</comment>
<dbReference type="RefSeq" id="WP_190352900.1">
    <property type="nucleotide sequence ID" value="NZ_JACJPY010000104.1"/>
</dbReference>
<accession>A0A926UWF8</accession>
<evidence type="ECO:0000313" key="2">
    <source>
        <dbReference type="EMBL" id="MBD2152430.1"/>
    </source>
</evidence>
<gene>
    <name evidence="2" type="ORF">H6F44_20250</name>
</gene>
<evidence type="ECO:0000259" key="1">
    <source>
        <dbReference type="Pfam" id="PF04266"/>
    </source>
</evidence>
<reference evidence="2" key="2">
    <citation type="submission" date="2020-08" db="EMBL/GenBank/DDBJ databases">
        <authorList>
            <person name="Chen M."/>
            <person name="Teng W."/>
            <person name="Zhao L."/>
            <person name="Hu C."/>
            <person name="Zhou Y."/>
            <person name="Han B."/>
            <person name="Song L."/>
            <person name="Shu W."/>
        </authorList>
    </citation>
    <scope>NUCLEOTIDE SEQUENCE</scope>
    <source>
        <strain evidence="2">FACHB-1277</strain>
    </source>
</reference>
<dbReference type="InterPro" id="IPR015947">
    <property type="entry name" value="PUA-like_sf"/>
</dbReference>
<dbReference type="Proteomes" id="UP000631421">
    <property type="component" value="Unassembled WGS sequence"/>
</dbReference>
<name>A0A926UWF8_9CYAN</name>
<sequence>MNSKSIKVSSDGYVLLLSLQPRYAELIFNETKKVELRRIRPRVDKGDFLFIYVSSPEKILLGSCEVKEVIQSSPKNLWQLVNKDSGLKKAEFLEYFDGVSTGYAISVQKVQKFNQPIRLSRLQQEWDGFHPPQSYRYLTIEEVDLIGAMAEHDMTNISMRLQPRSKQVELNVYQMSSSK</sequence>
<reference evidence="2" key="1">
    <citation type="journal article" date="2015" name="ISME J.">
        <title>Draft Genome Sequence of Streptomyces incarnatus NRRL8089, which Produces the Nucleoside Antibiotic Sinefungin.</title>
        <authorList>
            <person name="Oshima K."/>
            <person name="Hattori M."/>
            <person name="Shimizu H."/>
            <person name="Fukuda K."/>
            <person name="Nemoto M."/>
            <person name="Inagaki K."/>
            <person name="Tamura T."/>
        </authorList>
    </citation>
    <scope>NUCLEOTIDE SEQUENCE</scope>
    <source>
        <strain evidence="2">FACHB-1277</strain>
    </source>
</reference>